<sequence length="103" mass="11665">MHTHKNNTGNQIEINYSFPNLIRKLSFAIDRSWALQSSFNSNQGLSGSNSDFDKETDDMGCDDLQRKLSAQQTLGKTDDIIAHSATTTDEAIRDSFFQYKKQN</sequence>
<evidence type="ECO:0000313" key="2">
    <source>
        <dbReference type="EMBL" id="GBO08125.1"/>
    </source>
</evidence>
<name>A0A4Y2U577_ARAVE</name>
<dbReference type="AlphaFoldDB" id="A0A4Y2U577"/>
<protein>
    <submittedName>
        <fullName evidence="2">Uncharacterized protein</fullName>
    </submittedName>
</protein>
<gene>
    <name evidence="2" type="ORF">AVEN_10554_1</name>
</gene>
<comment type="caution">
    <text evidence="2">The sequence shown here is derived from an EMBL/GenBank/DDBJ whole genome shotgun (WGS) entry which is preliminary data.</text>
</comment>
<reference evidence="2 3" key="1">
    <citation type="journal article" date="2019" name="Sci. Rep.">
        <title>Orb-weaving spider Araneus ventricosus genome elucidates the spidroin gene catalogue.</title>
        <authorList>
            <person name="Kono N."/>
            <person name="Nakamura H."/>
            <person name="Ohtoshi R."/>
            <person name="Moran D.A.P."/>
            <person name="Shinohara A."/>
            <person name="Yoshida Y."/>
            <person name="Fujiwara M."/>
            <person name="Mori M."/>
            <person name="Tomita M."/>
            <person name="Arakawa K."/>
        </authorList>
    </citation>
    <scope>NUCLEOTIDE SEQUENCE [LARGE SCALE GENOMIC DNA]</scope>
</reference>
<evidence type="ECO:0000256" key="1">
    <source>
        <dbReference type="SAM" id="MobiDB-lite"/>
    </source>
</evidence>
<evidence type="ECO:0000313" key="3">
    <source>
        <dbReference type="Proteomes" id="UP000499080"/>
    </source>
</evidence>
<keyword evidence="3" id="KW-1185">Reference proteome</keyword>
<dbReference type="Proteomes" id="UP000499080">
    <property type="component" value="Unassembled WGS sequence"/>
</dbReference>
<feature type="region of interest" description="Disordered" evidence="1">
    <location>
        <begin position="39"/>
        <end position="58"/>
    </location>
</feature>
<organism evidence="2 3">
    <name type="scientific">Araneus ventricosus</name>
    <name type="common">Orbweaver spider</name>
    <name type="synonym">Epeira ventricosa</name>
    <dbReference type="NCBI Taxonomy" id="182803"/>
    <lineage>
        <taxon>Eukaryota</taxon>
        <taxon>Metazoa</taxon>
        <taxon>Ecdysozoa</taxon>
        <taxon>Arthropoda</taxon>
        <taxon>Chelicerata</taxon>
        <taxon>Arachnida</taxon>
        <taxon>Araneae</taxon>
        <taxon>Araneomorphae</taxon>
        <taxon>Entelegynae</taxon>
        <taxon>Araneoidea</taxon>
        <taxon>Araneidae</taxon>
        <taxon>Araneus</taxon>
    </lineage>
</organism>
<proteinExistence type="predicted"/>
<dbReference type="EMBL" id="BGPR01033980">
    <property type="protein sequence ID" value="GBO08125.1"/>
    <property type="molecule type" value="Genomic_DNA"/>
</dbReference>
<accession>A0A4Y2U577</accession>
<feature type="compositionally biased region" description="Polar residues" evidence="1">
    <location>
        <begin position="39"/>
        <end position="50"/>
    </location>
</feature>